<protein>
    <recommendedName>
        <fullName evidence="1">DUF7666 domain-containing protein</fullName>
    </recommendedName>
</protein>
<reference evidence="2 3" key="1">
    <citation type="submission" date="2024-08" db="EMBL/GenBank/DDBJ databases">
        <authorList>
            <person name="Ishaq N."/>
        </authorList>
    </citation>
    <scope>NUCLEOTIDE SEQUENCE [LARGE SCALE GENOMIC DNA]</scope>
    <source>
        <strain evidence="2 3">DSM 18651</strain>
    </source>
</reference>
<proteinExistence type="predicted"/>
<keyword evidence="3" id="KW-1185">Reference proteome</keyword>
<dbReference type="EMBL" id="JBGMEK010000162">
    <property type="protein sequence ID" value="MFA0813897.1"/>
    <property type="molecule type" value="Genomic_DNA"/>
</dbReference>
<evidence type="ECO:0000313" key="3">
    <source>
        <dbReference type="Proteomes" id="UP001569428"/>
    </source>
</evidence>
<dbReference type="Pfam" id="PF24703">
    <property type="entry name" value="DUF7666"/>
    <property type="match status" value="1"/>
</dbReference>
<evidence type="ECO:0000259" key="1">
    <source>
        <dbReference type="Pfam" id="PF24703"/>
    </source>
</evidence>
<dbReference type="InterPro" id="IPR056083">
    <property type="entry name" value="DUF7666"/>
</dbReference>
<sequence length="138" mass="14888">MKTEEKIIAYKGFDENLQCRGYQYEIGKTHLHEGEVEACQSGLHACEFPLDVFSYYSPAESRFAVAEASGQIARRGDDSKIAAASLTVKAEIKLPQLIQNAVDWIMAKAEKSGEVAADDEAQAVATNTGNQSAATNTG</sequence>
<comment type="caution">
    <text evidence="2">The sequence shown here is derived from an EMBL/GenBank/DDBJ whole genome shotgun (WGS) entry which is preliminary data.</text>
</comment>
<gene>
    <name evidence="2" type="ORF">ACCI49_23795</name>
</gene>
<evidence type="ECO:0000313" key="2">
    <source>
        <dbReference type="EMBL" id="MFA0813897.1"/>
    </source>
</evidence>
<accession>A0ABV4P690</accession>
<dbReference type="Proteomes" id="UP001569428">
    <property type="component" value="Unassembled WGS sequence"/>
</dbReference>
<organism evidence="2 3">
    <name type="scientific">Microbulbifer epialgicus</name>
    <dbReference type="NCBI Taxonomy" id="393907"/>
    <lineage>
        <taxon>Bacteria</taxon>
        <taxon>Pseudomonadati</taxon>
        <taxon>Pseudomonadota</taxon>
        <taxon>Gammaproteobacteria</taxon>
        <taxon>Cellvibrionales</taxon>
        <taxon>Microbulbiferaceae</taxon>
        <taxon>Microbulbifer</taxon>
    </lineage>
</organism>
<feature type="non-terminal residue" evidence="2">
    <location>
        <position position="138"/>
    </location>
</feature>
<feature type="domain" description="DUF7666" evidence="1">
    <location>
        <begin position="7"/>
        <end position="99"/>
    </location>
</feature>
<name>A0ABV4P690_9GAMM</name>